<dbReference type="PROSITE" id="PS50928">
    <property type="entry name" value="ABC_TM1"/>
    <property type="match status" value="2"/>
</dbReference>
<feature type="transmembrane region" description="Helical" evidence="7">
    <location>
        <begin position="513"/>
        <end position="536"/>
    </location>
</feature>
<evidence type="ECO:0000256" key="5">
    <source>
        <dbReference type="ARBA" id="ARBA00022989"/>
    </source>
</evidence>
<organism evidence="9 10">
    <name type="scientific">Mesoplasma corruscae</name>
    <dbReference type="NCBI Taxonomy" id="216874"/>
    <lineage>
        <taxon>Bacteria</taxon>
        <taxon>Bacillati</taxon>
        <taxon>Mycoplasmatota</taxon>
        <taxon>Mollicutes</taxon>
        <taxon>Entomoplasmatales</taxon>
        <taxon>Entomoplasmataceae</taxon>
        <taxon>Mesoplasma</taxon>
    </lineage>
</organism>
<dbReference type="Gene3D" id="1.10.3720.10">
    <property type="entry name" value="MetI-like"/>
    <property type="match status" value="2"/>
</dbReference>
<evidence type="ECO:0000256" key="1">
    <source>
        <dbReference type="ARBA" id="ARBA00004651"/>
    </source>
</evidence>
<dbReference type="SUPFAM" id="SSF161098">
    <property type="entry name" value="MetI-like"/>
    <property type="match status" value="2"/>
</dbReference>
<feature type="transmembrane region" description="Helical" evidence="7">
    <location>
        <begin position="28"/>
        <end position="48"/>
    </location>
</feature>
<feature type="transmembrane region" description="Helical" evidence="7">
    <location>
        <begin position="450"/>
        <end position="469"/>
    </location>
</feature>
<evidence type="ECO:0000259" key="8">
    <source>
        <dbReference type="PROSITE" id="PS50928"/>
    </source>
</evidence>
<feature type="domain" description="ABC transmembrane type-1" evidence="8">
    <location>
        <begin position="515"/>
        <end position="697"/>
    </location>
</feature>
<dbReference type="RefSeq" id="WP_104208169.1">
    <property type="nucleotide sequence ID" value="NZ_PHNF01000002.1"/>
</dbReference>
<keyword evidence="5 7" id="KW-1133">Transmembrane helix</keyword>
<feature type="domain" description="ABC transmembrane type-1" evidence="8">
    <location>
        <begin position="95"/>
        <end position="278"/>
    </location>
</feature>
<dbReference type="GO" id="GO:0005886">
    <property type="term" value="C:plasma membrane"/>
    <property type="evidence" value="ECO:0007669"/>
    <property type="project" value="UniProtKB-SubCell"/>
</dbReference>
<keyword evidence="6 7" id="KW-0472">Membrane</keyword>
<evidence type="ECO:0000256" key="3">
    <source>
        <dbReference type="ARBA" id="ARBA00022475"/>
    </source>
</evidence>
<comment type="caution">
    <text evidence="9">The sequence shown here is derived from an EMBL/GenBank/DDBJ whole genome shotgun (WGS) entry which is preliminary data.</text>
</comment>
<feature type="transmembrane region" description="Helical" evidence="7">
    <location>
        <begin position="677"/>
        <end position="696"/>
    </location>
</feature>
<dbReference type="Proteomes" id="UP000239785">
    <property type="component" value="Unassembled WGS sequence"/>
</dbReference>
<feature type="transmembrane region" description="Helical" evidence="7">
    <location>
        <begin position="99"/>
        <end position="120"/>
    </location>
</feature>
<accession>A0A2S5RGJ8</accession>
<keyword evidence="2 7" id="KW-0813">Transport</keyword>
<keyword evidence="10" id="KW-1185">Reference proteome</keyword>
<keyword evidence="4 7" id="KW-0812">Transmembrane</keyword>
<protein>
    <submittedName>
        <fullName evidence="9">Phosphonate transport system permease protein</fullName>
    </submittedName>
</protein>
<dbReference type="OrthoDB" id="8557224at2"/>
<dbReference type="InterPro" id="IPR035906">
    <property type="entry name" value="MetI-like_sf"/>
</dbReference>
<sequence>MFNRKINAKFNSEVFKINSELSKKPKRLFFWTLTIFCLFIVVISWFTLDSKWNEFFQSIPDLFQRFKEMFSWDWNDFLDKGSSNNSFFENSINSIWETLSMSFAGTIFGIVLAIPFAVVASSNIVKNKSWNFISRFILSIFRTIPAFTYALILVGYFGATTFTVMAALTIFTFSIAGKTLYERIEQIDTQIYIASQATGASKFKSFRTAVWPQISHHTLSTTFYSLETNIRYISIIAGVTKIGIGQLIDTSIAYDRWDRVGFLITILLVIILSLELFIWLIKNYIIEDKDFLLDKKEQKKFEKELRKIKNEKFISFYIENILCQEINNELKNLSLSKNETKLLKSKKLIIKNNFINEYKLNLINDKNEYLQIKSKSSNDLDLYIWNQEYKINIRIDKKYSTMIKMQTEIFKFKLLSSIKEEQTLKHKEFVNNLSVEQVLKNEPKHFIKRIILYLFLLSLLIYSLTLVKWELANKETVKLLNSHILQMIKISWSSFFTSVNSGGNNNAPYSVVYLLYETLSIAVVATFIGAIIAYVLGMLSSEKIVNKYVARFFLLITSALRSVPTYIYALIFLVVVGMGPFTGVLALIMGTIGMLTKYNRELFDDINQKIIFQMEATGLGLLGRIRYGIIAQTSTAAVSNVLYRFEINYKEVIMLGAVGAGNMGFLLNTYFTDQYFREFGALLLGIIIVTLCIEYISNTLRNKINNNSDLKWLSKLINIINQKMFISFKANEKLLNIEDKLSFSESSALYTYTNQQILKRAKVIKKEFNLPSKISWYLALNEQINNNYSLTRKSMNKLELQKDKTYILNKDIKIWNQELKKIDQKFHLFKTELKHKRNKWVKEVKQNSLKEIKTIKKQLLLTTDNIMKKEFKSSIKYIKQNTKMKITNINY</sequence>
<evidence type="ECO:0000313" key="9">
    <source>
        <dbReference type="EMBL" id="PPE06342.1"/>
    </source>
</evidence>
<feature type="transmembrane region" description="Helical" evidence="7">
    <location>
        <begin position="230"/>
        <end position="248"/>
    </location>
</feature>
<proteinExistence type="inferred from homology"/>
<feature type="transmembrane region" description="Helical" evidence="7">
    <location>
        <begin position="548"/>
        <end position="564"/>
    </location>
</feature>
<name>A0A2S5RGJ8_9MOLU</name>
<feature type="transmembrane region" description="Helical" evidence="7">
    <location>
        <begin position="132"/>
        <end position="156"/>
    </location>
</feature>
<dbReference type="CDD" id="cd06261">
    <property type="entry name" value="TM_PBP2"/>
    <property type="match status" value="2"/>
</dbReference>
<feature type="transmembrane region" description="Helical" evidence="7">
    <location>
        <begin position="162"/>
        <end position="181"/>
    </location>
</feature>
<dbReference type="InterPro" id="IPR000515">
    <property type="entry name" value="MetI-like"/>
</dbReference>
<dbReference type="Pfam" id="PF00528">
    <property type="entry name" value="BPD_transp_1"/>
    <property type="match status" value="2"/>
</dbReference>
<reference evidence="9 10" key="1">
    <citation type="submission" date="2017-11" db="EMBL/GenBank/DDBJ databases">
        <title>Genome sequence of Mesoplasma corruscae ELCA-2 (ATCC 49579).</title>
        <authorList>
            <person name="Lo W.-S."/>
            <person name="Kuo C.-H."/>
        </authorList>
    </citation>
    <scope>NUCLEOTIDE SEQUENCE [LARGE SCALE GENOMIC DNA]</scope>
    <source>
        <strain evidence="9 10">ELCA-2</strain>
    </source>
</reference>
<gene>
    <name evidence="9" type="primary">phnE</name>
    <name evidence="9" type="ORF">MCORR_v1c06470</name>
</gene>
<keyword evidence="3" id="KW-1003">Cell membrane</keyword>
<feature type="transmembrane region" description="Helical" evidence="7">
    <location>
        <begin position="652"/>
        <end position="671"/>
    </location>
</feature>
<dbReference type="AlphaFoldDB" id="A0A2S5RGJ8"/>
<evidence type="ECO:0000256" key="7">
    <source>
        <dbReference type="RuleBase" id="RU363032"/>
    </source>
</evidence>
<evidence type="ECO:0000256" key="4">
    <source>
        <dbReference type="ARBA" id="ARBA00022692"/>
    </source>
</evidence>
<comment type="similarity">
    <text evidence="7">Belongs to the binding-protein-dependent transport system permease family.</text>
</comment>
<dbReference type="EMBL" id="PHNF01000002">
    <property type="protein sequence ID" value="PPE06342.1"/>
    <property type="molecule type" value="Genomic_DNA"/>
</dbReference>
<evidence type="ECO:0000313" key="10">
    <source>
        <dbReference type="Proteomes" id="UP000239785"/>
    </source>
</evidence>
<evidence type="ECO:0000256" key="6">
    <source>
        <dbReference type="ARBA" id="ARBA00023136"/>
    </source>
</evidence>
<feature type="transmembrane region" description="Helical" evidence="7">
    <location>
        <begin position="570"/>
        <end position="595"/>
    </location>
</feature>
<dbReference type="PANTHER" id="PTHR30043">
    <property type="entry name" value="PHOSPHONATES TRANSPORT SYSTEM PERMEASE PROTEIN"/>
    <property type="match status" value="1"/>
</dbReference>
<evidence type="ECO:0000256" key="2">
    <source>
        <dbReference type="ARBA" id="ARBA00022448"/>
    </source>
</evidence>
<feature type="transmembrane region" description="Helical" evidence="7">
    <location>
        <begin position="260"/>
        <end position="281"/>
    </location>
</feature>
<dbReference type="PANTHER" id="PTHR30043:SF1">
    <property type="entry name" value="ABC TRANSPORT SYSTEM PERMEASE PROTEIN P69"/>
    <property type="match status" value="1"/>
</dbReference>
<dbReference type="GO" id="GO:0055085">
    <property type="term" value="P:transmembrane transport"/>
    <property type="evidence" value="ECO:0007669"/>
    <property type="project" value="InterPro"/>
</dbReference>
<comment type="subcellular location">
    <subcellularLocation>
        <location evidence="1 7">Cell membrane</location>
        <topology evidence="1 7">Multi-pass membrane protein</topology>
    </subcellularLocation>
</comment>